<accession>A0A8X8WL07</accession>
<evidence type="ECO:0000313" key="2">
    <source>
        <dbReference type="EMBL" id="KAG6397335.1"/>
    </source>
</evidence>
<dbReference type="Proteomes" id="UP000298416">
    <property type="component" value="Unassembled WGS sequence"/>
</dbReference>
<sequence length="137" mass="13508">MGGSGGSPAGTNSLRGFLHSPGATFRSRGRTLHSKAEAVGSLPLAANSEGKTPVADSEGETQATGTTWVAAGSAWEAAVTTTILAGSPVGTNSLGGFLHSPAATFLSCGRTLRSKAEAGSLSLAVDSAAPTLVPVDR</sequence>
<gene>
    <name evidence="2" type="ORF">SASPL_143502</name>
</gene>
<reference evidence="2" key="1">
    <citation type="submission" date="2018-01" db="EMBL/GenBank/DDBJ databases">
        <authorList>
            <person name="Mao J.F."/>
        </authorList>
    </citation>
    <scope>NUCLEOTIDE SEQUENCE</scope>
    <source>
        <strain evidence="2">Huo1</strain>
        <tissue evidence="2">Leaf</tissue>
    </source>
</reference>
<dbReference type="AlphaFoldDB" id="A0A8X8WL07"/>
<organism evidence="2">
    <name type="scientific">Salvia splendens</name>
    <name type="common">Scarlet sage</name>
    <dbReference type="NCBI Taxonomy" id="180675"/>
    <lineage>
        <taxon>Eukaryota</taxon>
        <taxon>Viridiplantae</taxon>
        <taxon>Streptophyta</taxon>
        <taxon>Embryophyta</taxon>
        <taxon>Tracheophyta</taxon>
        <taxon>Spermatophyta</taxon>
        <taxon>Magnoliopsida</taxon>
        <taxon>eudicotyledons</taxon>
        <taxon>Gunneridae</taxon>
        <taxon>Pentapetalae</taxon>
        <taxon>asterids</taxon>
        <taxon>lamiids</taxon>
        <taxon>Lamiales</taxon>
        <taxon>Lamiaceae</taxon>
        <taxon>Nepetoideae</taxon>
        <taxon>Mentheae</taxon>
        <taxon>Salviinae</taxon>
        <taxon>Salvia</taxon>
        <taxon>Salvia subgen. Calosphace</taxon>
        <taxon>core Calosphace</taxon>
    </lineage>
</organism>
<protein>
    <submittedName>
        <fullName evidence="2">Uncharacterized protein</fullName>
    </submittedName>
</protein>
<dbReference type="EMBL" id="PNBA02000016">
    <property type="protein sequence ID" value="KAG6397335.1"/>
    <property type="molecule type" value="Genomic_DNA"/>
</dbReference>
<evidence type="ECO:0000313" key="3">
    <source>
        <dbReference type="Proteomes" id="UP000298416"/>
    </source>
</evidence>
<name>A0A8X8WL07_SALSN</name>
<proteinExistence type="predicted"/>
<keyword evidence="3" id="KW-1185">Reference proteome</keyword>
<feature type="region of interest" description="Disordered" evidence="1">
    <location>
        <begin position="1"/>
        <end position="64"/>
    </location>
</feature>
<evidence type="ECO:0000256" key="1">
    <source>
        <dbReference type="SAM" id="MobiDB-lite"/>
    </source>
</evidence>
<comment type="caution">
    <text evidence="2">The sequence shown here is derived from an EMBL/GenBank/DDBJ whole genome shotgun (WGS) entry which is preliminary data.</text>
</comment>
<reference evidence="2" key="2">
    <citation type="submission" date="2020-08" db="EMBL/GenBank/DDBJ databases">
        <title>Plant Genome Project.</title>
        <authorList>
            <person name="Zhang R.-G."/>
        </authorList>
    </citation>
    <scope>NUCLEOTIDE SEQUENCE</scope>
    <source>
        <strain evidence="2">Huo1</strain>
        <tissue evidence="2">Leaf</tissue>
    </source>
</reference>